<organism evidence="6 7">
    <name type="scientific">Triticum turgidum subsp. durum</name>
    <name type="common">Durum wheat</name>
    <name type="synonym">Triticum durum</name>
    <dbReference type="NCBI Taxonomy" id="4567"/>
    <lineage>
        <taxon>Eukaryota</taxon>
        <taxon>Viridiplantae</taxon>
        <taxon>Streptophyta</taxon>
        <taxon>Embryophyta</taxon>
        <taxon>Tracheophyta</taxon>
        <taxon>Spermatophyta</taxon>
        <taxon>Magnoliopsida</taxon>
        <taxon>Liliopsida</taxon>
        <taxon>Poales</taxon>
        <taxon>Poaceae</taxon>
        <taxon>BOP clade</taxon>
        <taxon>Pooideae</taxon>
        <taxon>Triticodae</taxon>
        <taxon>Triticeae</taxon>
        <taxon>Triticinae</taxon>
        <taxon>Triticum</taxon>
    </lineage>
</organism>
<dbReference type="InterPro" id="IPR008010">
    <property type="entry name" value="Tatp1"/>
</dbReference>
<keyword evidence="3" id="KW-0812">Transmembrane</keyword>
<comment type="subcellular location">
    <subcellularLocation>
        <location evidence="1">Membrane</location>
        <topology evidence="1">Multi-pass membrane protein</topology>
    </subcellularLocation>
</comment>
<dbReference type="Proteomes" id="UP000324705">
    <property type="component" value="Chromosome 3A"/>
</dbReference>
<keyword evidence="4" id="KW-1133">Transmembrane helix</keyword>
<accession>A0A9R0VL82</accession>
<evidence type="ECO:0000256" key="1">
    <source>
        <dbReference type="ARBA" id="ARBA00004141"/>
    </source>
</evidence>
<dbReference type="GO" id="GO:0005789">
    <property type="term" value="C:endoplasmic reticulum membrane"/>
    <property type="evidence" value="ECO:0007669"/>
    <property type="project" value="TreeGrafter"/>
</dbReference>
<name>A0A9R0VL82_TRITD</name>
<dbReference type="PANTHER" id="PTHR13317">
    <property type="entry name" value="TRANSMEMBRANE ANTERIOR POSTERIOR TRANSFORMATION PROTEIN 1 HOMOLOG"/>
    <property type="match status" value="1"/>
</dbReference>
<keyword evidence="7" id="KW-1185">Reference proteome</keyword>
<dbReference type="PANTHER" id="PTHR13317:SF4">
    <property type="entry name" value="TRANSMEMBRANE ANTERIOR POSTERIOR TRANSFORMATION PROTEIN 1 HOMOLOG"/>
    <property type="match status" value="1"/>
</dbReference>
<evidence type="ECO:0000256" key="4">
    <source>
        <dbReference type="ARBA" id="ARBA00022989"/>
    </source>
</evidence>
<keyword evidence="5" id="KW-0472">Membrane</keyword>
<evidence type="ECO:0000256" key="2">
    <source>
        <dbReference type="ARBA" id="ARBA00008803"/>
    </source>
</evidence>
<proteinExistence type="inferred from homology"/>
<reference evidence="6 7" key="1">
    <citation type="submission" date="2017-09" db="EMBL/GenBank/DDBJ databases">
        <authorList>
            <consortium name="International Durum Wheat Genome Sequencing Consortium (IDWGSC)"/>
            <person name="Milanesi L."/>
        </authorList>
    </citation>
    <scope>NUCLEOTIDE SEQUENCE [LARGE SCALE GENOMIC DNA]</scope>
    <source>
        <strain evidence="7">cv. Svevo</strain>
    </source>
</reference>
<dbReference type="AlphaFoldDB" id="A0A9R0VL82"/>
<evidence type="ECO:0000256" key="3">
    <source>
        <dbReference type="ARBA" id="ARBA00022692"/>
    </source>
</evidence>
<gene>
    <name evidence="6" type="ORF">TRITD_3Av1G175110</name>
</gene>
<evidence type="ECO:0000313" key="6">
    <source>
        <dbReference type="EMBL" id="VAH63106.1"/>
    </source>
</evidence>
<comment type="similarity">
    <text evidence="2">Belongs to the TAPT1 family.</text>
</comment>
<dbReference type="Gramene" id="TRITD3Av1G175110.1">
    <property type="protein sequence ID" value="TRITD3Av1G175110.1"/>
    <property type="gene ID" value="TRITD3Av1G175110"/>
</dbReference>
<dbReference type="EMBL" id="LT934115">
    <property type="protein sequence ID" value="VAH63106.1"/>
    <property type="molecule type" value="Genomic_DNA"/>
</dbReference>
<evidence type="ECO:0000256" key="5">
    <source>
        <dbReference type="ARBA" id="ARBA00023136"/>
    </source>
</evidence>
<protein>
    <submittedName>
        <fullName evidence="6">Uncharacterized protein</fullName>
    </submittedName>
</protein>
<sequence length="105" mass="12074">MYSGNSLRSTIAVGNDKKRQRVYNTMFHVPWRCEWQDSLSALDSFLSLLTIIPARIVMTVWRVLNTRGAPNSRPRVRGGSRGWWPGMERVKIPCRAGRRNGRGCR</sequence>
<evidence type="ECO:0000313" key="7">
    <source>
        <dbReference type="Proteomes" id="UP000324705"/>
    </source>
</evidence>